<dbReference type="InterPro" id="IPR041577">
    <property type="entry name" value="RT_RNaseH_2"/>
</dbReference>
<dbReference type="InterPro" id="IPR005162">
    <property type="entry name" value="Retrotrans_gag_dom"/>
</dbReference>
<dbReference type="EMBL" id="OIVN01004711">
    <property type="protein sequence ID" value="SPD18874.1"/>
    <property type="molecule type" value="Genomic_DNA"/>
</dbReference>
<feature type="signal peptide" evidence="3">
    <location>
        <begin position="1"/>
        <end position="22"/>
    </location>
</feature>
<evidence type="ECO:0000313" key="5">
    <source>
        <dbReference type="EMBL" id="SPD18874.1"/>
    </source>
</evidence>
<dbReference type="SUPFAM" id="SSF56672">
    <property type="entry name" value="DNA/RNA polymerases"/>
    <property type="match status" value="1"/>
</dbReference>
<gene>
    <name evidence="5" type="ORF">FSB_LOCUS46756</name>
</gene>
<dbReference type="Pfam" id="PF03732">
    <property type="entry name" value="Retrotrans_gag"/>
    <property type="match status" value="1"/>
</dbReference>
<feature type="compositionally biased region" description="Basic and acidic residues" evidence="2">
    <location>
        <begin position="144"/>
        <end position="154"/>
    </location>
</feature>
<feature type="compositionally biased region" description="Basic and acidic residues" evidence="2">
    <location>
        <begin position="22"/>
        <end position="38"/>
    </location>
</feature>
<dbReference type="CDD" id="cd01647">
    <property type="entry name" value="RT_LTR"/>
    <property type="match status" value="1"/>
</dbReference>
<keyword evidence="3" id="KW-0732">Signal</keyword>
<dbReference type="PANTHER" id="PTHR48475">
    <property type="entry name" value="RIBONUCLEASE H"/>
    <property type="match status" value="1"/>
</dbReference>
<keyword evidence="1" id="KW-0233">DNA recombination</keyword>
<dbReference type="CDD" id="cd09279">
    <property type="entry name" value="RNase_HI_like"/>
    <property type="match status" value="1"/>
</dbReference>
<evidence type="ECO:0000256" key="3">
    <source>
        <dbReference type="SAM" id="SignalP"/>
    </source>
</evidence>
<dbReference type="PANTHER" id="PTHR48475:SF1">
    <property type="entry name" value="RNASE H TYPE-1 DOMAIN-CONTAINING PROTEIN"/>
    <property type="match status" value="1"/>
</dbReference>
<protein>
    <recommendedName>
        <fullName evidence="4">RNase H type-1 domain-containing protein</fullName>
    </recommendedName>
</protein>
<dbReference type="InterPro" id="IPR043128">
    <property type="entry name" value="Rev_trsase/Diguanyl_cyclase"/>
</dbReference>
<dbReference type="GO" id="GO:0003676">
    <property type="term" value="F:nucleic acid binding"/>
    <property type="evidence" value="ECO:0007669"/>
    <property type="project" value="InterPro"/>
</dbReference>
<dbReference type="Gene3D" id="3.10.10.10">
    <property type="entry name" value="HIV Type 1 Reverse Transcriptase, subunit A, domain 1"/>
    <property type="match status" value="1"/>
</dbReference>
<dbReference type="Pfam" id="PF13456">
    <property type="entry name" value="RVT_3"/>
    <property type="match status" value="1"/>
</dbReference>
<dbReference type="SUPFAM" id="SSF53098">
    <property type="entry name" value="Ribonuclease H-like"/>
    <property type="match status" value="1"/>
</dbReference>
<feature type="compositionally biased region" description="Basic residues" evidence="2">
    <location>
        <begin position="155"/>
        <end position="172"/>
    </location>
</feature>
<dbReference type="InterPro" id="IPR036397">
    <property type="entry name" value="RNaseH_sf"/>
</dbReference>
<dbReference type="Pfam" id="PF17919">
    <property type="entry name" value="RT_RNaseH_2"/>
    <property type="match status" value="1"/>
</dbReference>
<evidence type="ECO:0000256" key="1">
    <source>
        <dbReference type="ARBA" id="ARBA00023172"/>
    </source>
</evidence>
<sequence length="2242" mass="254182">MSFARCLLVAAVYGGALPSVMAEKKREKRLEEREKTGEKSMGSVTETSEEATDYPLSTKGDYSPRCESPADGRSAKYSAPEGRQRSHSREPSFLGEARKKRRIEELEEELKLLKEGDKNKDEQRRSRQSRSHSGSCGSPHPAPSHKERSRGLDYRHRRKVSPKRRRHKRSKTPPRQEQNPIWRKLQQISHSPFSTIIERAKFPAKFVTPPLAVYDGKSDPVGHLSRFRQAMAIHNSNDALMCRVFPSSLGEVGLRWFDRLEHGFIRSWKEMFEIFTARFITNTRKPKEINSLLALTMKVGETLKSYSTRYWEVYNDIDACDEDIVVKTFWFGLREDSKLRKSFTKRPPINMAELMTRLEQHIRVEDDPKSSAKIAEVAPFVDRKAAQLEPQPESRRAKKAKSSTGTSGTGICLAVYTTFKEPIYWLLPLIKDKPYFEWPLKMPSDPATRETKPYCNYHRERGHLTEQCRAYKYHLEHLVKNGHLRQYMDESKSPHQNVEVSRINVKASAPESVEEIVFTNQDFEGVQLPHSDALVITLRIGEFNVKRILIDPGSSVEIMYESLFRGLGLGEKDLSCNEGPLSGFSGEIVVPSGKVTINVRAGTISSPIEFFVLNTSSPYNAILGRPWLHRMGVSGEDREERHPQEKCVEKLVPVSVDEGESQRQFLIGDSLLEEHKSQLLDLLNEYQDKARRTAPQLAEAMREEMERLLKIGAVREVLYPQWLSNTVVVKKKNRKWRVCVDFTDLNIAYPKDPFLLPKIDQLVDSTAGHERMSFLDAFQGYHQIALRREDQEKTAFITPRGIFCYKVMLFGLKNAEATYQRMVTKMFSELLGKTVEVYIDDMVVKSVKGTDHVQDLKQIAAIQGLQPPKNVREVQRLTGMVTALNRFISKSAEKCRPFFDLIKKGKSFAWSEESDQAFDRLKKYLSAPPLLSSPKEGEPLYIYLAASDRAVNAAIIRNDSREQRSVYYTSKTMNGAETRYLPLEKSALALFVMAKKLPHYFQAHTMIVLTSLPLKALFKSSNFSGRISKWGARLWAYDVSYKPRAAIKGQILADFIAKFAPENDDTLTREERPKNTEQNLGKKCWELYVDGAANSRGSGLGIVLISPEGELLEQAVRLGFSASNNEAEYEPLLHGLRAAKWLGADPLTIHYDSQLIVNQLVGEYMAKDERMVAYLDLAKNLLKGFHEFNIERVGREHNGHADSLAGVASSVVPDFRRTITVEVQDSPSIAKSSQCRHRRKIRPKKGGVHAGAPSLRAARELVARTRVHASPRQLSALPRFSCAYLFFTRFSRAVLEVFRNSKWVMRHIVGKLSTSSFQRYKVCTNRSSDEGVMAPGSRGVGAVFVHFSDEDSGQTGDAIGEPRVPRRSLESLSFQRTRARGSTCCEQERLCARRRLSGRKNAFCSQRVFSQILSQFARIFDLAPDVGFSTFLVPSESLRCLLLQGSGFAEIRAWTCEIWPREQRPPGVFLVRLRAVFRSGFRLAPVNSWRSESSLSCMNVSSFQCARARRSTCCESGRLCAQAWQRRWENSGTFSKTLFRRPVFTRVVDVAPDVGFRRSWYRRKAYATYFPKELLTIRKLRVVAEVNLLPKGLGSRTKLQRFWTITLSFLVRFRPVKYGIEALDHVLHTLVKGVVSSIQFLVWSTVRSNLGQTWSTLVKLGRIWSKLSKLLEMYPGLHFKGFWARWVLVGLETARSNLGQTSQTWSTLVKLGQTLGNVSRTFFLGVFDVAKPSSDHAGFGSGLSRFAYRHPRKSRGTLIDDQSSPIRPIDLKFIRVSNWVVQWFGIRIQTHWGGDLTWGLPKLQIGWFNGLESQSKQVEGCKSGGSTVWNLSPNRLRGDLTWGLPKLQIGWFNGLESQSKQVEGCKSGGSTVWNLSPNKLRGDLTWGLPKLQIGWFNGLESQSKQVEELRGDLTWGLPKLQIGWFNGLESQSKQVEGDLTWGLPKLQIGWFNGLESQSKQVEGCKSGGSTVWNLSPNKLRGDLTWGLPKLQIGWFNGLESQSKQVEDCKSGGSTVWNLSPNKLRSDLTWGLPKLQIGWFNGLESQSKQVEGCKSGGSTVWNLSPNRLRGDLTWGLPKLQIGWFNGLESQSKQMSDRGSGSGDRRRSSRLGFLCHASSIEVVVALSAGSECTRIPYFRLSYLVVLTTCSWSLAHLVGLSDALDHLVGRHFLNLRSVWSSLRFFHHILDGGSPFLISGLSSNFSGRGKIAPVWYNKINEFLIPGLRYYHRFGRFCKRCPFAWMM</sequence>
<dbReference type="PROSITE" id="PS50879">
    <property type="entry name" value="RNASE_H_1"/>
    <property type="match status" value="1"/>
</dbReference>
<organism evidence="5">
    <name type="scientific">Fagus sylvatica</name>
    <name type="common">Beechnut</name>
    <dbReference type="NCBI Taxonomy" id="28930"/>
    <lineage>
        <taxon>Eukaryota</taxon>
        <taxon>Viridiplantae</taxon>
        <taxon>Streptophyta</taxon>
        <taxon>Embryophyta</taxon>
        <taxon>Tracheophyta</taxon>
        <taxon>Spermatophyta</taxon>
        <taxon>Magnoliopsida</taxon>
        <taxon>eudicotyledons</taxon>
        <taxon>Gunneridae</taxon>
        <taxon>Pentapetalae</taxon>
        <taxon>rosids</taxon>
        <taxon>fabids</taxon>
        <taxon>Fagales</taxon>
        <taxon>Fagaceae</taxon>
        <taxon>Fagus</taxon>
    </lineage>
</organism>
<dbReference type="InterPro" id="IPR012337">
    <property type="entry name" value="RNaseH-like_sf"/>
</dbReference>
<dbReference type="InterPro" id="IPR002156">
    <property type="entry name" value="RNaseH_domain"/>
</dbReference>
<dbReference type="Pfam" id="PF00078">
    <property type="entry name" value="RVT_1"/>
    <property type="match status" value="1"/>
</dbReference>
<dbReference type="GO" id="GO:0004523">
    <property type="term" value="F:RNA-DNA hybrid ribonuclease activity"/>
    <property type="evidence" value="ECO:0007669"/>
    <property type="project" value="InterPro"/>
</dbReference>
<reference evidence="5" key="1">
    <citation type="submission" date="2018-02" db="EMBL/GenBank/DDBJ databases">
        <authorList>
            <person name="Cohen D.B."/>
            <person name="Kent A.D."/>
        </authorList>
    </citation>
    <scope>NUCLEOTIDE SEQUENCE</scope>
</reference>
<dbReference type="Gene3D" id="3.30.420.10">
    <property type="entry name" value="Ribonuclease H-like superfamily/Ribonuclease H"/>
    <property type="match status" value="1"/>
</dbReference>
<feature type="domain" description="RNase H type-1" evidence="4">
    <location>
        <begin position="1081"/>
        <end position="1210"/>
    </location>
</feature>
<dbReference type="GO" id="GO:0006310">
    <property type="term" value="P:DNA recombination"/>
    <property type="evidence" value="ECO:0007669"/>
    <property type="project" value="UniProtKB-KW"/>
</dbReference>
<feature type="region of interest" description="Disordered" evidence="2">
    <location>
        <begin position="114"/>
        <end position="181"/>
    </location>
</feature>
<evidence type="ECO:0000256" key="2">
    <source>
        <dbReference type="SAM" id="MobiDB-lite"/>
    </source>
</evidence>
<feature type="region of interest" description="Disordered" evidence="2">
    <location>
        <begin position="385"/>
        <end position="407"/>
    </location>
</feature>
<feature type="region of interest" description="Disordered" evidence="2">
    <location>
        <begin position="22"/>
        <end position="100"/>
    </location>
</feature>
<feature type="compositionally biased region" description="Basic and acidic residues" evidence="2">
    <location>
        <begin position="62"/>
        <end position="74"/>
    </location>
</feature>
<evidence type="ECO:0000259" key="4">
    <source>
        <dbReference type="PROSITE" id="PS50879"/>
    </source>
</evidence>
<dbReference type="InterPro" id="IPR000477">
    <property type="entry name" value="RT_dom"/>
</dbReference>
<feature type="compositionally biased region" description="Basic and acidic residues" evidence="2">
    <location>
        <begin position="114"/>
        <end position="125"/>
    </location>
</feature>
<dbReference type="Gene3D" id="2.40.70.10">
    <property type="entry name" value="Acid Proteases"/>
    <property type="match status" value="1"/>
</dbReference>
<proteinExistence type="predicted"/>
<dbReference type="InterPro" id="IPR043502">
    <property type="entry name" value="DNA/RNA_pol_sf"/>
</dbReference>
<accession>A0A2N9I482</accession>
<dbReference type="Gene3D" id="3.30.70.270">
    <property type="match status" value="2"/>
</dbReference>
<feature type="chain" id="PRO_5014660383" description="RNase H type-1 domain-containing protein" evidence="3">
    <location>
        <begin position="23"/>
        <end position="2242"/>
    </location>
</feature>
<dbReference type="CDD" id="cd00303">
    <property type="entry name" value="retropepsin_like"/>
    <property type="match status" value="1"/>
</dbReference>
<dbReference type="InterPro" id="IPR021109">
    <property type="entry name" value="Peptidase_aspartic_dom_sf"/>
</dbReference>
<name>A0A2N9I482_FAGSY</name>